<comment type="similarity">
    <text evidence="4">Belongs to the SUA5 family.</text>
</comment>
<dbReference type="GO" id="GO:0005886">
    <property type="term" value="C:plasma membrane"/>
    <property type="evidence" value="ECO:0007669"/>
    <property type="project" value="UniProtKB-SubCell"/>
</dbReference>
<feature type="domain" description="RING-CH-type" evidence="22">
    <location>
        <begin position="266"/>
        <end position="328"/>
    </location>
</feature>
<reference evidence="23" key="1">
    <citation type="submission" date="2023-08" db="EMBL/GenBank/DDBJ databases">
        <title>A de novo genome assembly of Solanum verrucosum Schlechtendal, a Mexican diploid species geographically isolated from the other diploid A-genome species in potato relatives.</title>
        <authorList>
            <person name="Hosaka K."/>
        </authorList>
    </citation>
    <scope>NUCLEOTIDE SEQUENCE</scope>
    <source>
        <tissue evidence="23">Young leaves</tissue>
    </source>
</reference>
<dbReference type="Pfam" id="PF01300">
    <property type="entry name" value="Sua5_yciO_yrdC"/>
    <property type="match status" value="1"/>
</dbReference>
<dbReference type="GO" id="GO:0005739">
    <property type="term" value="C:mitochondrion"/>
    <property type="evidence" value="ECO:0007669"/>
    <property type="project" value="UniProtKB-SubCell"/>
</dbReference>
<dbReference type="SMART" id="SM00744">
    <property type="entry name" value="RINGv"/>
    <property type="match status" value="1"/>
</dbReference>
<evidence type="ECO:0000313" key="23">
    <source>
        <dbReference type="EMBL" id="WMV56046.1"/>
    </source>
</evidence>
<evidence type="ECO:0000256" key="12">
    <source>
        <dbReference type="ARBA" id="ARBA00022833"/>
    </source>
</evidence>
<organism evidence="23 24">
    <name type="scientific">Solanum verrucosum</name>
    <dbReference type="NCBI Taxonomy" id="315347"/>
    <lineage>
        <taxon>Eukaryota</taxon>
        <taxon>Viridiplantae</taxon>
        <taxon>Streptophyta</taxon>
        <taxon>Embryophyta</taxon>
        <taxon>Tracheophyta</taxon>
        <taxon>Spermatophyta</taxon>
        <taxon>Magnoliopsida</taxon>
        <taxon>eudicotyledons</taxon>
        <taxon>Gunneridae</taxon>
        <taxon>Pentapetalae</taxon>
        <taxon>asterids</taxon>
        <taxon>lamiids</taxon>
        <taxon>Solanales</taxon>
        <taxon>Solanaceae</taxon>
        <taxon>Solanoideae</taxon>
        <taxon>Solaneae</taxon>
        <taxon>Solanum</taxon>
    </lineage>
</organism>
<proteinExistence type="inferred from homology"/>
<keyword evidence="24" id="KW-1185">Reference proteome</keyword>
<evidence type="ECO:0000256" key="7">
    <source>
        <dbReference type="ARBA" id="ARBA00022475"/>
    </source>
</evidence>
<evidence type="ECO:0000256" key="19">
    <source>
        <dbReference type="SAM" id="MobiDB-lite"/>
    </source>
</evidence>
<dbReference type="GO" id="GO:0008270">
    <property type="term" value="F:zinc ion binding"/>
    <property type="evidence" value="ECO:0007669"/>
    <property type="project" value="UniProtKB-KW"/>
</dbReference>
<evidence type="ECO:0000256" key="1">
    <source>
        <dbReference type="ARBA" id="ARBA00004173"/>
    </source>
</evidence>
<keyword evidence="20" id="KW-0812">Transmembrane</keyword>
<dbReference type="Proteomes" id="UP001234989">
    <property type="component" value="Chromosome 11"/>
</dbReference>
<keyword evidence="10" id="KW-0479">Metal-binding</keyword>
<keyword evidence="14" id="KW-0496">Mitochondrion</keyword>
<evidence type="ECO:0000256" key="14">
    <source>
        <dbReference type="ARBA" id="ARBA00023128"/>
    </source>
</evidence>
<dbReference type="SUPFAM" id="SSF55821">
    <property type="entry name" value="YrdC/RibB"/>
    <property type="match status" value="1"/>
</dbReference>
<feature type="region of interest" description="Disordered" evidence="19">
    <location>
        <begin position="240"/>
        <end position="266"/>
    </location>
</feature>
<dbReference type="SUPFAM" id="SSF57850">
    <property type="entry name" value="RING/U-box"/>
    <property type="match status" value="1"/>
</dbReference>
<dbReference type="InterPro" id="IPR006070">
    <property type="entry name" value="Sua5-like_dom"/>
</dbReference>
<evidence type="ECO:0000256" key="20">
    <source>
        <dbReference type="SAM" id="Phobius"/>
    </source>
</evidence>
<dbReference type="AlphaFoldDB" id="A0AAF0V391"/>
<evidence type="ECO:0000256" key="3">
    <source>
        <dbReference type="ARBA" id="ARBA00004496"/>
    </source>
</evidence>
<dbReference type="Gene3D" id="3.30.40.10">
    <property type="entry name" value="Zinc/RING finger domain, C3HC4 (zinc finger)"/>
    <property type="match status" value="1"/>
</dbReference>
<evidence type="ECO:0000259" key="22">
    <source>
        <dbReference type="PROSITE" id="PS51292"/>
    </source>
</evidence>
<evidence type="ECO:0000256" key="13">
    <source>
        <dbReference type="ARBA" id="ARBA00022946"/>
    </source>
</evidence>
<dbReference type="GO" id="GO:0003725">
    <property type="term" value="F:double-stranded RNA binding"/>
    <property type="evidence" value="ECO:0007669"/>
    <property type="project" value="InterPro"/>
</dbReference>
<dbReference type="PANTHER" id="PTHR46158:SF19">
    <property type="entry name" value="ZINC FINGER FAMILY PROTEIN"/>
    <property type="match status" value="1"/>
</dbReference>
<sequence length="802" mass="88337">MMSEGHKEKIMAEVVDNDEKIGVCEKEFVISTPKIERSSMITEETTHAKHWRKPNLSLDIPSRTLDASPQELVQIKRPFTPTPKRVNFLLTPSTCDSRITTSSPGPSPCRGKSTIRNLFPKLSLKSRMNSDTEKITVPDSGPVAAVVPQQEKVSISRSWSLSKMFTPRIKRTSSLPVTPIAHSNPESISGSISNSLTLGTKETHVCISRSMSLPVINKEKEGSNRRVEFFFRVIPSTPQVKDVDSSSVPATSPAKVPEDNEQGGEDIPEEEAVCRICLVELCEGGETLKMECSCKGELALAHQECALKWFSIKGNKTCDVCKQEVKNLPVTLLRMQSVRNANAGSNRYRYMELNGHRVWQELPILVIVSMLAYFCFLEQLLVGKMGTGAIAISLPFSCVLGLLASMTSSTMVKRRFVWVYASVQFALVVLFAHIFYSLVRVQPVLSILLSTFAGFGVAMSASSLLVEFFRWKRRRAALLEQQQNAEMILPPGGWPQMNQPATTSRSKVAAGQLDELQQTHKNSPNSAYFQLFHIPFSRCSFIFTHRVEKIGFLNLWARSRKGFSAVSVKKMAWSLDNPDGNVETKKATVSPAAEDYGQEAIEAIRAGKVIAVPTDTLYGFACDACSAEAVNRIYEIKGRKHTSPLAICVGDVHDIKHYAVTDHLPHGLLDCLLPGPVTLVLRRGESSILEKSLNPGLESIGVRVPDCNFIRVIARGSRSALALTSANLSGQPSSIDIKDFENLWEHCAYVYDGGILPAGRAGSTVVDLTKLGKYKILRPGSAKEETVAILERHSLLEDGTGD</sequence>
<dbReference type="InterPro" id="IPR013083">
    <property type="entry name" value="Znf_RING/FYVE/PHD"/>
</dbReference>
<keyword evidence="7" id="KW-1003">Cell membrane</keyword>
<keyword evidence="8" id="KW-0963">Cytoplasm</keyword>
<evidence type="ECO:0000256" key="16">
    <source>
        <dbReference type="ARBA" id="ARBA00048366"/>
    </source>
</evidence>
<evidence type="ECO:0000256" key="10">
    <source>
        <dbReference type="ARBA" id="ARBA00022723"/>
    </source>
</evidence>
<dbReference type="Gene3D" id="3.90.870.10">
    <property type="entry name" value="DHBP synthase"/>
    <property type="match status" value="1"/>
</dbReference>
<evidence type="ECO:0000259" key="21">
    <source>
        <dbReference type="PROSITE" id="PS51163"/>
    </source>
</evidence>
<protein>
    <recommendedName>
        <fullName evidence="6">Threonylcarbamoyl-AMP synthase</fullName>
        <ecNumber evidence="5">2.7.7.87</ecNumber>
    </recommendedName>
</protein>
<comment type="catalytic activity">
    <reaction evidence="16">
        <text>L-threonine + hydrogencarbonate + ATP = L-threonylcarbamoyladenylate + diphosphate + H2O</text>
        <dbReference type="Rhea" id="RHEA:36407"/>
        <dbReference type="ChEBI" id="CHEBI:15377"/>
        <dbReference type="ChEBI" id="CHEBI:17544"/>
        <dbReference type="ChEBI" id="CHEBI:30616"/>
        <dbReference type="ChEBI" id="CHEBI:33019"/>
        <dbReference type="ChEBI" id="CHEBI:57926"/>
        <dbReference type="ChEBI" id="CHEBI:73682"/>
        <dbReference type="EC" id="2.7.7.87"/>
    </reaction>
</comment>
<evidence type="ECO:0000256" key="8">
    <source>
        <dbReference type="ARBA" id="ARBA00022490"/>
    </source>
</evidence>
<evidence type="ECO:0000256" key="2">
    <source>
        <dbReference type="ARBA" id="ARBA00004202"/>
    </source>
</evidence>
<accession>A0AAF0V391</accession>
<comment type="function">
    <text evidence="17">Cytoplasmic and mitochondrial threonylcarbamoyl-AMP synthase required for the formation of a threonylcarbamoyl group on adenosine at position 37 (t(6)A37) in tRNAs that read codons beginning with adenine. Catalyzes the conversion of L-threonine, HCO(3)(-)/CO(2) and ATP to give threonylcarbamoyl-AMP (TC-AMP) as the acyladenylate intermediate, with the release of diphosphate. Participates in t(6)A37 formation in cytoplasmic and mitochondrial tRNAs. May regulate the activity of some transporters.</text>
</comment>
<dbReference type="FunFam" id="3.90.870.10:FF:000007">
    <property type="entry name" value="YrdC N6-threonylcarbamoyltransferase domain containing"/>
    <property type="match status" value="1"/>
</dbReference>
<keyword evidence="20" id="KW-1133">Transmembrane helix</keyword>
<evidence type="ECO:0000256" key="17">
    <source>
        <dbReference type="ARBA" id="ARBA00058524"/>
    </source>
</evidence>
<feature type="transmembrane region" description="Helical" evidence="20">
    <location>
        <begin position="362"/>
        <end position="382"/>
    </location>
</feature>
<keyword evidence="15 20" id="KW-0472">Membrane</keyword>
<name>A0AAF0V391_SOLVR</name>
<keyword evidence="13" id="KW-0809">Transit peptide</keyword>
<dbReference type="CDD" id="cd16495">
    <property type="entry name" value="RING_CH-C4HC3_MARCH"/>
    <property type="match status" value="1"/>
</dbReference>
<evidence type="ECO:0000256" key="4">
    <source>
        <dbReference type="ARBA" id="ARBA00007663"/>
    </source>
</evidence>
<dbReference type="EMBL" id="CP133622">
    <property type="protein sequence ID" value="WMV56046.1"/>
    <property type="molecule type" value="Genomic_DNA"/>
</dbReference>
<gene>
    <name evidence="23" type="ORF">MTR67_049431</name>
</gene>
<evidence type="ECO:0000256" key="18">
    <source>
        <dbReference type="ARBA" id="ARBA00063146"/>
    </source>
</evidence>
<feature type="transmembrane region" description="Helical" evidence="20">
    <location>
        <begin position="417"/>
        <end position="438"/>
    </location>
</feature>
<dbReference type="NCBIfam" id="TIGR00057">
    <property type="entry name" value="L-threonylcarbamoyladenylate synthase"/>
    <property type="match status" value="1"/>
</dbReference>
<dbReference type="InterPro" id="IPR017945">
    <property type="entry name" value="DHBP_synth_RibB-like_a/b_dom"/>
</dbReference>
<evidence type="ECO:0000256" key="9">
    <source>
        <dbReference type="ARBA" id="ARBA00022679"/>
    </source>
</evidence>
<dbReference type="PANTHER" id="PTHR46158">
    <property type="entry name" value="OS02G0165000 PROTEIN"/>
    <property type="match status" value="1"/>
</dbReference>
<dbReference type="PROSITE" id="PS51163">
    <property type="entry name" value="YRDC"/>
    <property type="match status" value="1"/>
</dbReference>
<comment type="subunit">
    <text evidence="18">Interacts with RSC1A1.</text>
</comment>
<dbReference type="EC" id="2.7.7.87" evidence="5"/>
<evidence type="ECO:0000256" key="11">
    <source>
        <dbReference type="ARBA" id="ARBA00022771"/>
    </source>
</evidence>
<keyword evidence="11" id="KW-0863">Zinc-finger</keyword>
<evidence type="ECO:0000313" key="24">
    <source>
        <dbReference type="Proteomes" id="UP001234989"/>
    </source>
</evidence>
<feature type="transmembrane region" description="Helical" evidence="20">
    <location>
        <begin position="444"/>
        <end position="466"/>
    </location>
</feature>
<keyword evidence="12" id="KW-0862">Zinc</keyword>
<evidence type="ECO:0000256" key="6">
    <source>
        <dbReference type="ARBA" id="ARBA00015492"/>
    </source>
</evidence>
<dbReference type="Pfam" id="PF12906">
    <property type="entry name" value="RINGv"/>
    <property type="match status" value="1"/>
</dbReference>
<comment type="subcellular location">
    <subcellularLocation>
        <location evidence="2">Cell membrane</location>
        <topology evidence="2">Peripheral membrane protein</topology>
    </subcellularLocation>
    <subcellularLocation>
        <location evidence="3">Cytoplasm</location>
    </subcellularLocation>
    <subcellularLocation>
        <location evidence="1">Mitochondrion</location>
    </subcellularLocation>
</comment>
<feature type="domain" description="YrdC-like" evidence="21">
    <location>
        <begin position="594"/>
        <end position="782"/>
    </location>
</feature>
<evidence type="ECO:0000256" key="15">
    <source>
        <dbReference type="ARBA" id="ARBA00023136"/>
    </source>
</evidence>
<dbReference type="PROSITE" id="PS51292">
    <property type="entry name" value="ZF_RING_CH"/>
    <property type="match status" value="1"/>
</dbReference>
<dbReference type="GO" id="GO:0061710">
    <property type="term" value="F:L-threonylcarbamoyladenylate synthase"/>
    <property type="evidence" value="ECO:0007669"/>
    <property type="project" value="UniProtKB-EC"/>
</dbReference>
<feature type="transmembrane region" description="Helical" evidence="20">
    <location>
        <begin position="388"/>
        <end position="405"/>
    </location>
</feature>
<keyword evidence="9" id="KW-0808">Transferase</keyword>
<evidence type="ECO:0000256" key="5">
    <source>
        <dbReference type="ARBA" id="ARBA00012584"/>
    </source>
</evidence>
<dbReference type="InterPro" id="IPR011016">
    <property type="entry name" value="Znf_RING-CH"/>
</dbReference>